<proteinExistence type="predicted"/>
<sequence length="55" mass="5855">MNSVTASFCGFEGRILLMDGNNQMAPALGGEAPVDGGDWRATLQAASRQRIVNKM</sequence>
<name>A0AAV0H6S5_9ROSI</name>
<evidence type="ECO:0000313" key="1">
    <source>
        <dbReference type="EMBL" id="CAI0380288.1"/>
    </source>
</evidence>
<dbReference type="EMBL" id="CAMGYJ010000002">
    <property type="protein sequence ID" value="CAI0380288.1"/>
    <property type="molecule type" value="Genomic_DNA"/>
</dbReference>
<comment type="caution">
    <text evidence="1">The sequence shown here is derived from an EMBL/GenBank/DDBJ whole genome shotgun (WGS) entry which is preliminary data.</text>
</comment>
<accession>A0AAV0H6S5</accession>
<keyword evidence="2" id="KW-1185">Reference proteome</keyword>
<dbReference type="AlphaFoldDB" id="A0AAV0H6S5"/>
<protein>
    <submittedName>
        <fullName evidence="1">Uncharacterized protein</fullName>
    </submittedName>
</protein>
<organism evidence="1 2">
    <name type="scientific">Linum tenue</name>
    <dbReference type="NCBI Taxonomy" id="586396"/>
    <lineage>
        <taxon>Eukaryota</taxon>
        <taxon>Viridiplantae</taxon>
        <taxon>Streptophyta</taxon>
        <taxon>Embryophyta</taxon>
        <taxon>Tracheophyta</taxon>
        <taxon>Spermatophyta</taxon>
        <taxon>Magnoliopsida</taxon>
        <taxon>eudicotyledons</taxon>
        <taxon>Gunneridae</taxon>
        <taxon>Pentapetalae</taxon>
        <taxon>rosids</taxon>
        <taxon>fabids</taxon>
        <taxon>Malpighiales</taxon>
        <taxon>Linaceae</taxon>
        <taxon>Linum</taxon>
    </lineage>
</organism>
<reference evidence="1" key="1">
    <citation type="submission" date="2022-08" db="EMBL/GenBank/DDBJ databases">
        <authorList>
            <person name="Gutierrez-Valencia J."/>
        </authorList>
    </citation>
    <scope>NUCLEOTIDE SEQUENCE</scope>
</reference>
<dbReference type="Proteomes" id="UP001154282">
    <property type="component" value="Unassembled WGS sequence"/>
</dbReference>
<evidence type="ECO:0000313" key="2">
    <source>
        <dbReference type="Proteomes" id="UP001154282"/>
    </source>
</evidence>
<gene>
    <name evidence="1" type="ORF">LITE_LOCUS2595</name>
</gene>